<keyword evidence="1" id="KW-0472">Membrane</keyword>
<evidence type="ECO:0000313" key="3">
    <source>
        <dbReference type="Proteomes" id="UP000243588"/>
    </source>
</evidence>
<evidence type="ECO:0000313" key="2">
    <source>
        <dbReference type="EMBL" id="SDH33939.1"/>
    </source>
</evidence>
<gene>
    <name evidence="2" type="ORF">SAMN05421818_102123</name>
</gene>
<reference evidence="3" key="1">
    <citation type="submission" date="2016-10" db="EMBL/GenBank/DDBJ databases">
        <authorList>
            <person name="Varghese N."/>
            <person name="Submissions S."/>
        </authorList>
    </citation>
    <scope>NUCLEOTIDE SEQUENCE [LARGE SCALE GENOMIC DNA]</scope>
    <source>
        <strain evidence="3">DSM 23313</strain>
    </source>
</reference>
<dbReference type="PANTHER" id="PTHR21180">
    <property type="entry name" value="ENDONUCLEASE/EXONUCLEASE/PHOSPHATASE FAMILY DOMAIN-CONTAINING PROTEIN 1"/>
    <property type="match status" value="1"/>
</dbReference>
<keyword evidence="1" id="KW-1133">Transmembrane helix</keyword>
<dbReference type="InterPro" id="IPR051675">
    <property type="entry name" value="Endo/Exo/Phosphatase_dom_1"/>
</dbReference>
<dbReference type="STRING" id="702745.SAMN05421818_102123"/>
<dbReference type="EMBL" id="FNDQ01000002">
    <property type="protein sequence ID" value="SDH33939.1"/>
    <property type="molecule type" value="Genomic_DNA"/>
</dbReference>
<keyword evidence="3" id="KW-1185">Reference proteome</keyword>
<dbReference type="GO" id="GO:0015627">
    <property type="term" value="C:type II protein secretion system complex"/>
    <property type="evidence" value="ECO:0007669"/>
    <property type="project" value="TreeGrafter"/>
</dbReference>
<dbReference type="Pfam" id="PF12836">
    <property type="entry name" value="HHH_3"/>
    <property type="match status" value="2"/>
</dbReference>
<dbReference type="Proteomes" id="UP000243588">
    <property type="component" value="Unassembled WGS sequence"/>
</dbReference>
<protein>
    <submittedName>
        <fullName evidence="2">Competence protein ComEA helix-hairpin-helix repeat region</fullName>
    </submittedName>
</protein>
<sequence length="302" mass="35375">MLSSVKQKFYYYSKSQKRGLIILIVLLVIIQSSLFVLFVSINKNKVNKQETTFISSSYLSKVLLIDSLYQSQHLKKDTIYPFNPNFISDYKGFLFDMSKEEIDRLHQFRDKNLYVNSAKEFQNVTNVSDEWLEKYSSYFKFPKWVNQQKGELKHEKKGVTKKDREEIIEPICINSATNDDLQKVRGIGPAYADRILKERASLGGFVSIEQLKFVKGIPEETVVELSKYFTLKTYPAYTLLNINEATINQIKELPYMNYFIAREVVKYRSMNGDFVNKQDLVKIEKFPIDKVDIISLYLKFTN</sequence>
<proteinExistence type="predicted"/>
<dbReference type="RefSeq" id="WP_090405173.1">
    <property type="nucleotide sequence ID" value="NZ_FNDQ01000002.1"/>
</dbReference>
<name>A0A1G8BL38_9FLAO</name>
<feature type="transmembrane region" description="Helical" evidence="1">
    <location>
        <begin position="20"/>
        <end position="41"/>
    </location>
</feature>
<dbReference type="InterPro" id="IPR010994">
    <property type="entry name" value="RuvA_2-like"/>
</dbReference>
<dbReference type="PANTHER" id="PTHR21180:SF32">
    <property type="entry name" value="ENDONUCLEASE_EXONUCLEASE_PHOSPHATASE FAMILY DOMAIN-CONTAINING PROTEIN 1"/>
    <property type="match status" value="1"/>
</dbReference>
<keyword evidence="1" id="KW-0812">Transmembrane</keyword>
<dbReference type="AlphaFoldDB" id="A0A1G8BL38"/>
<dbReference type="Gene3D" id="1.10.150.280">
    <property type="entry name" value="AF1531-like domain"/>
    <property type="match status" value="2"/>
</dbReference>
<evidence type="ECO:0000256" key="1">
    <source>
        <dbReference type="SAM" id="Phobius"/>
    </source>
</evidence>
<dbReference type="GO" id="GO:0015628">
    <property type="term" value="P:protein secretion by the type II secretion system"/>
    <property type="evidence" value="ECO:0007669"/>
    <property type="project" value="TreeGrafter"/>
</dbReference>
<dbReference type="SUPFAM" id="SSF47781">
    <property type="entry name" value="RuvA domain 2-like"/>
    <property type="match status" value="2"/>
</dbReference>
<accession>A0A1G8BL38</accession>
<organism evidence="2 3">
    <name type="scientific">Myroides phaeus</name>
    <dbReference type="NCBI Taxonomy" id="702745"/>
    <lineage>
        <taxon>Bacteria</taxon>
        <taxon>Pseudomonadati</taxon>
        <taxon>Bacteroidota</taxon>
        <taxon>Flavobacteriia</taxon>
        <taxon>Flavobacteriales</taxon>
        <taxon>Flavobacteriaceae</taxon>
        <taxon>Myroides</taxon>
    </lineage>
</organism>